<comment type="catalytic activity">
    <reaction evidence="11">
        <text>ATP + H2O = ADP + phosphate + H(+)</text>
        <dbReference type="Rhea" id="RHEA:13065"/>
        <dbReference type="ChEBI" id="CHEBI:15377"/>
        <dbReference type="ChEBI" id="CHEBI:15378"/>
        <dbReference type="ChEBI" id="CHEBI:30616"/>
        <dbReference type="ChEBI" id="CHEBI:43474"/>
        <dbReference type="ChEBI" id="CHEBI:456216"/>
    </reaction>
</comment>
<dbReference type="eggNOG" id="KOG0353">
    <property type="taxonomic scope" value="Eukaryota"/>
</dbReference>
<feature type="compositionally biased region" description="Low complexity" evidence="13">
    <location>
        <begin position="692"/>
        <end position="705"/>
    </location>
</feature>
<feature type="compositionally biased region" description="Low complexity" evidence="13">
    <location>
        <begin position="664"/>
        <end position="682"/>
    </location>
</feature>
<comment type="subcellular location">
    <subcellularLocation>
        <location evidence="11">Nucleus</location>
    </subcellularLocation>
</comment>
<proteinExistence type="inferred from homology"/>
<dbReference type="RefSeq" id="XP_013760299.1">
    <property type="nucleotide sequence ID" value="XM_013904845.1"/>
</dbReference>
<dbReference type="GO" id="GO:0046872">
    <property type="term" value="F:metal ion binding"/>
    <property type="evidence" value="ECO:0007669"/>
    <property type="project" value="UniProtKB-KW"/>
</dbReference>
<evidence type="ECO:0000256" key="1">
    <source>
        <dbReference type="ARBA" id="ARBA00005446"/>
    </source>
</evidence>
<dbReference type="SMART" id="SM00487">
    <property type="entry name" value="DEXDc"/>
    <property type="match status" value="1"/>
</dbReference>
<organism evidence="16 17">
    <name type="scientific">Thecamonas trahens ATCC 50062</name>
    <dbReference type="NCBI Taxonomy" id="461836"/>
    <lineage>
        <taxon>Eukaryota</taxon>
        <taxon>Apusozoa</taxon>
        <taxon>Apusomonadida</taxon>
        <taxon>Apusomonadidae</taxon>
        <taxon>Thecamonas</taxon>
    </lineage>
</organism>
<dbReference type="EMBL" id="GL349443">
    <property type="protein sequence ID" value="KNC46518.1"/>
    <property type="molecule type" value="Genomic_DNA"/>
</dbReference>
<dbReference type="InterPro" id="IPR011545">
    <property type="entry name" value="DEAD/DEAH_box_helicase_dom"/>
</dbReference>
<dbReference type="GO" id="GO:0016887">
    <property type="term" value="F:ATP hydrolysis activity"/>
    <property type="evidence" value="ECO:0007669"/>
    <property type="project" value="RHEA"/>
</dbReference>
<keyword evidence="3 11" id="KW-0547">Nucleotide-binding</keyword>
<feature type="coiled-coil region" evidence="12">
    <location>
        <begin position="1"/>
        <end position="42"/>
    </location>
</feature>
<keyword evidence="6 11" id="KW-0067">ATP-binding</keyword>
<reference evidence="16 17" key="1">
    <citation type="submission" date="2010-05" db="EMBL/GenBank/DDBJ databases">
        <title>The Genome Sequence of Thecamonas trahens ATCC 50062.</title>
        <authorList>
            <consortium name="The Broad Institute Genome Sequencing Platform"/>
            <person name="Russ C."/>
            <person name="Cuomo C."/>
            <person name="Shea T."/>
            <person name="Young S.K."/>
            <person name="Zeng Q."/>
            <person name="Koehrsen M."/>
            <person name="Haas B."/>
            <person name="Borodovsky M."/>
            <person name="Guigo R."/>
            <person name="Alvarado L."/>
            <person name="Berlin A."/>
            <person name="Bochicchio J."/>
            <person name="Borenstein D."/>
            <person name="Chapman S."/>
            <person name="Chen Z."/>
            <person name="Freedman E."/>
            <person name="Gellesch M."/>
            <person name="Goldberg J."/>
            <person name="Griggs A."/>
            <person name="Gujja S."/>
            <person name="Heilman E."/>
            <person name="Heiman D."/>
            <person name="Hepburn T."/>
            <person name="Howarth C."/>
            <person name="Jen D."/>
            <person name="Larson L."/>
            <person name="Mehta T."/>
            <person name="Park D."/>
            <person name="Pearson M."/>
            <person name="Roberts A."/>
            <person name="Saif S."/>
            <person name="Shenoy N."/>
            <person name="Sisk P."/>
            <person name="Stolte C."/>
            <person name="Sykes S."/>
            <person name="Thomson T."/>
            <person name="Walk T."/>
            <person name="White J."/>
            <person name="Yandava C."/>
            <person name="Burger G."/>
            <person name="Gray M.W."/>
            <person name="Holland P.W.H."/>
            <person name="King N."/>
            <person name="Lang F.B.F."/>
            <person name="Roger A.J."/>
            <person name="Ruiz-Trillo I."/>
            <person name="Lander E."/>
            <person name="Nusbaum C."/>
        </authorList>
    </citation>
    <scope>NUCLEOTIDE SEQUENCE [LARGE SCALE GENOMIC DNA]</scope>
    <source>
        <strain evidence="16 17">ATCC 50062</strain>
    </source>
</reference>
<dbReference type="InterPro" id="IPR027417">
    <property type="entry name" value="P-loop_NTPase"/>
</dbReference>
<dbReference type="GO" id="GO:0009378">
    <property type="term" value="F:four-way junction helicase activity"/>
    <property type="evidence" value="ECO:0007669"/>
    <property type="project" value="TreeGrafter"/>
</dbReference>
<dbReference type="GO" id="GO:0000724">
    <property type="term" value="P:double-strand break repair via homologous recombination"/>
    <property type="evidence" value="ECO:0007669"/>
    <property type="project" value="TreeGrafter"/>
</dbReference>
<feature type="compositionally biased region" description="Basic residues" evidence="13">
    <location>
        <begin position="623"/>
        <end position="663"/>
    </location>
</feature>
<dbReference type="Proteomes" id="UP000054408">
    <property type="component" value="Unassembled WGS sequence"/>
</dbReference>
<dbReference type="PANTHER" id="PTHR13710">
    <property type="entry name" value="DNA HELICASE RECQ FAMILY MEMBER"/>
    <property type="match status" value="1"/>
</dbReference>
<evidence type="ECO:0000259" key="15">
    <source>
        <dbReference type="PROSITE" id="PS51194"/>
    </source>
</evidence>
<dbReference type="GO" id="GO:0005634">
    <property type="term" value="C:nucleus"/>
    <property type="evidence" value="ECO:0007669"/>
    <property type="project" value="UniProtKB-SubCell"/>
</dbReference>
<gene>
    <name evidence="16" type="ORF">AMSG_02954</name>
</gene>
<feature type="region of interest" description="Disordered" evidence="13">
    <location>
        <begin position="594"/>
        <end position="780"/>
    </location>
</feature>
<evidence type="ECO:0000313" key="17">
    <source>
        <dbReference type="Proteomes" id="UP000054408"/>
    </source>
</evidence>
<dbReference type="InterPro" id="IPR001650">
    <property type="entry name" value="Helicase_C-like"/>
</dbReference>
<dbReference type="PANTHER" id="PTHR13710:SF105">
    <property type="entry name" value="ATP-DEPENDENT DNA HELICASE Q1"/>
    <property type="match status" value="1"/>
</dbReference>
<keyword evidence="12" id="KW-0175">Coiled coil</keyword>
<dbReference type="Pfam" id="PF00271">
    <property type="entry name" value="Helicase_C"/>
    <property type="match status" value="1"/>
</dbReference>
<evidence type="ECO:0000256" key="8">
    <source>
        <dbReference type="ARBA" id="ARBA00023235"/>
    </source>
</evidence>
<feature type="domain" description="Helicase C-terminal" evidence="15">
    <location>
        <begin position="279"/>
        <end position="430"/>
    </location>
</feature>
<dbReference type="Pfam" id="PF00270">
    <property type="entry name" value="DEAD"/>
    <property type="match status" value="1"/>
</dbReference>
<dbReference type="Pfam" id="PF16124">
    <property type="entry name" value="RecQ_Zn_bind"/>
    <property type="match status" value="1"/>
</dbReference>
<comment type="catalytic activity">
    <reaction evidence="10 11">
        <text>Couples ATP hydrolysis with the unwinding of duplex DNA by translocating in the 3'-5' direction.</text>
        <dbReference type="EC" id="5.6.2.4"/>
    </reaction>
</comment>
<dbReference type="EC" id="5.6.2.4" evidence="11"/>
<dbReference type="CDD" id="cd18794">
    <property type="entry name" value="SF2_C_RecQ"/>
    <property type="match status" value="1"/>
</dbReference>
<evidence type="ECO:0000256" key="5">
    <source>
        <dbReference type="ARBA" id="ARBA00022806"/>
    </source>
</evidence>
<dbReference type="PROSITE" id="PS51192">
    <property type="entry name" value="HELICASE_ATP_BIND_1"/>
    <property type="match status" value="1"/>
</dbReference>
<dbReference type="NCBIfam" id="TIGR00614">
    <property type="entry name" value="recQ_fam"/>
    <property type="match status" value="1"/>
</dbReference>
<keyword evidence="4 11" id="KW-0378">Hydrolase</keyword>
<dbReference type="GO" id="GO:0003677">
    <property type="term" value="F:DNA binding"/>
    <property type="evidence" value="ECO:0007669"/>
    <property type="project" value="UniProtKB-KW"/>
</dbReference>
<evidence type="ECO:0000256" key="11">
    <source>
        <dbReference type="RuleBase" id="RU364117"/>
    </source>
</evidence>
<keyword evidence="7" id="KW-0238">DNA-binding</keyword>
<dbReference type="AlphaFoldDB" id="A0A0L0D5C5"/>
<dbReference type="FunFam" id="3.40.50.300:FF:000296">
    <property type="entry name" value="ATP-dependent DNA helicase RecQ"/>
    <property type="match status" value="1"/>
</dbReference>
<dbReference type="GO" id="GO:0005737">
    <property type="term" value="C:cytoplasm"/>
    <property type="evidence" value="ECO:0007669"/>
    <property type="project" value="TreeGrafter"/>
</dbReference>
<evidence type="ECO:0000313" key="16">
    <source>
        <dbReference type="EMBL" id="KNC46518.1"/>
    </source>
</evidence>
<dbReference type="GO" id="GO:0043138">
    <property type="term" value="F:3'-5' DNA helicase activity"/>
    <property type="evidence" value="ECO:0007669"/>
    <property type="project" value="UniProtKB-EC"/>
</dbReference>
<keyword evidence="9 11" id="KW-0539">Nucleus</keyword>
<dbReference type="InterPro" id="IPR032284">
    <property type="entry name" value="RecQ_Zn-bd"/>
</dbReference>
<feature type="compositionally biased region" description="Pro residues" evidence="13">
    <location>
        <begin position="738"/>
        <end position="754"/>
    </location>
</feature>
<evidence type="ECO:0000256" key="7">
    <source>
        <dbReference type="ARBA" id="ARBA00023125"/>
    </source>
</evidence>
<keyword evidence="5 11" id="KW-0347">Helicase</keyword>
<dbReference type="GO" id="GO:0005694">
    <property type="term" value="C:chromosome"/>
    <property type="evidence" value="ECO:0007669"/>
    <property type="project" value="TreeGrafter"/>
</dbReference>
<evidence type="ECO:0000256" key="4">
    <source>
        <dbReference type="ARBA" id="ARBA00022801"/>
    </source>
</evidence>
<dbReference type="PROSITE" id="PS00690">
    <property type="entry name" value="DEAH_ATP_HELICASE"/>
    <property type="match status" value="1"/>
</dbReference>
<accession>A0A0L0D5C5</accession>
<dbReference type="SMART" id="SM00490">
    <property type="entry name" value="HELICc"/>
    <property type="match status" value="1"/>
</dbReference>
<feature type="compositionally biased region" description="Polar residues" evidence="13">
    <location>
        <begin position="706"/>
        <end position="717"/>
    </location>
</feature>
<keyword evidence="2" id="KW-0479">Metal-binding</keyword>
<evidence type="ECO:0000256" key="3">
    <source>
        <dbReference type="ARBA" id="ARBA00022741"/>
    </source>
</evidence>
<dbReference type="InterPro" id="IPR036388">
    <property type="entry name" value="WH-like_DNA-bd_sf"/>
</dbReference>
<evidence type="ECO:0000256" key="13">
    <source>
        <dbReference type="SAM" id="MobiDB-lite"/>
    </source>
</evidence>
<dbReference type="InterPro" id="IPR004589">
    <property type="entry name" value="DNA_helicase_ATP-dep_RecQ"/>
</dbReference>
<dbReference type="Gene3D" id="3.40.50.300">
    <property type="entry name" value="P-loop containing nucleotide triphosphate hydrolases"/>
    <property type="match status" value="2"/>
</dbReference>
<dbReference type="SUPFAM" id="SSF52540">
    <property type="entry name" value="P-loop containing nucleoside triphosphate hydrolases"/>
    <property type="match status" value="1"/>
</dbReference>
<feature type="domain" description="Helicase ATP-binding" evidence="14">
    <location>
        <begin position="80"/>
        <end position="255"/>
    </location>
</feature>
<evidence type="ECO:0000256" key="2">
    <source>
        <dbReference type="ARBA" id="ARBA00022723"/>
    </source>
</evidence>
<evidence type="ECO:0000259" key="14">
    <source>
        <dbReference type="PROSITE" id="PS51192"/>
    </source>
</evidence>
<evidence type="ECO:0000256" key="12">
    <source>
        <dbReference type="SAM" id="Coils"/>
    </source>
</evidence>
<dbReference type="PROSITE" id="PS51194">
    <property type="entry name" value="HELICASE_CTER"/>
    <property type="match status" value="1"/>
</dbReference>
<keyword evidence="8" id="KW-0413">Isomerase</keyword>
<dbReference type="Gene3D" id="1.10.10.10">
    <property type="entry name" value="Winged helix-like DNA-binding domain superfamily/Winged helix DNA-binding domain"/>
    <property type="match status" value="1"/>
</dbReference>
<dbReference type="InterPro" id="IPR014001">
    <property type="entry name" value="Helicase_ATP-bd"/>
</dbReference>
<dbReference type="OrthoDB" id="10261556at2759"/>
<dbReference type="GeneID" id="25562598"/>
<comment type="similarity">
    <text evidence="1 11">Belongs to the helicase family. RecQ subfamily.</text>
</comment>
<keyword evidence="17" id="KW-1185">Reference proteome</keyword>
<dbReference type="GO" id="GO:0005524">
    <property type="term" value="F:ATP binding"/>
    <property type="evidence" value="ECO:0007669"/>
    <property type="project" value="UniProtKB-KW"/>
</dbReference>
<dbReference type="OMA" id="AHCCSTW"/>
<protein>
    <recommendedName>
        <fullName evidence="11">ATP-dependent DNA helicase</fullName>
        <ecNumber evidence="11">5.6.2.4</ecNumber>
    </recommendedName>
</protein>
<dbReference type="InterPro" id="IPR002464">
    <property type="entry name" value="DNA/RNA_helicase_DEAH_CS"/>
</dbReference>
<dbReference type="STRING" id="461836.A0A0L0D5C5"/>
<name>A0A0L0D5C5_THETB</name>
<evidence type="ECO:0000256" key="6">
    <source>
        <dbReference type="ARBA" id="ARBA00022840"/>
    </source>
</evidence>
<evidence type="ECO:0000256" key="9">
    <source>
        <dbReference type="ARBA" id="ARBA00023242"/>
    </source>
</evidence>
<evidence type="ECO:0000256" key="10">
    <source>
        <dbReference type="ARBA" id="ARBA00034617"/>
    </source>
</evidence>
<sequence>MAELDTQIASISERIMSLRAEMVQLEERKAQLLDKRNMLEFESGRRDWANGNFDWDEPVQEAMESVFGFSAFRYVQRGVINATLAGRDVFAVMPTGGGKSLCYQLPALLAPGVTIVVSPLLALIQDQVAELAALDIGAAALAGSMKAAEYKAVVRDITSPTGSIRLLFVTPEKLKRSATLIDVFERMYDDGLLSRVVIDEAHCCSAWGHDFRPDYRELGIFKSQFPEVPILAVTATATVAVRKDVLNILQIPQSEVFVSSFFRPNLRYSVVTKPDSAADMDAALLATLAAPPCAGNSGIVYCLSRADTERVAAVIASVPGSSALPYHSGLDDSVRRRTHTRWKSGAVRIIVATIAFGMGINKKDVRFVIHHSVSKNISAYYQESGRAGRDGLPASCILFYRPADIVRQAGMCKHDKAKHEQLLSMLEYCEAVQDCRARFMAAYFGDALDARCSQCDNCAALADAIIASSVQPGAVAEPLLVDATPDALALCRQIASLGSRVRRKRAMLTVVQAAKAWRHTGSKDNYSPDIPKLTRFSESAAQRLIMRLLSARVFQFACKSTSRSVNAYITRGTRFNAMLNGKMAFEAPAALVAPTTTKRKRRSTVSAPTSDPLPDDVPPPPAKRQKSLARKAPAKRSRAKKKTTRKRTSKRKTSRAPKKRKQAARASASAVVAMPVTRTLARPAPPLPSPLAPALAANSPASSSLHDSITSFSTESGVSPLVTHHTPSRLRRVSSSCSPPPPAQPSHKPSPPASPEHVVIVSSPLRQDPILSSDNDDDFM</sequence>